<dbReference type="OrthoDB" id="9794815at2"/>
<dbReference type="RefSeq" id="WP_155315600.1">
    <property type="nucleotide sequence ID" value="NZ_AP021874.1"/>
</dbReference>
<protein>
    <recommendedName>
        <fullName evidence="3">Response regulatory domain-containing protein</fullName>
    </recommendedName>
</protein>
<feature type="domain" description="Response regulatory" evidence="3">
    <location>
        <begin position="6"/>
        <end position="121"/>
    </location>
</feature>
<dbReference type="SMART" id="SM00448">
    <property type="entry name" value="REC"/>
    <property type="match status" value="1"/>
</dbReference>
<feature type="modified residue" description="4-aspartylphosphate" evidence="2">
    <location>
        <position position="57"/>
    </location>
</feature>
<dbReference type="Proteomes" id="UP000427906">
    <property type="component" value="Chromosome"/>
</dbReference>
<evidence type="ECO:0000256" key="1">
    <source>
        <dbReference type="ARBA" id="ARBA00022553"/>
    </source>
</evidence>
<dbReference type="PANTHER" id="PTHR44591">
    <property type="entry name" value="STRESS RESPONSE REGULATOR PROTEIN 1"/>
    <property type="match status" value="1"/>
</dbReference>
<dbReference type="EMBL" id="AP021874">
    <property type="protein sequence ID" value="BBO67325.1"/>
    <property type="molecule type" value="Genomic_DNA"/>
</dbReference>
<reference evidence="4 5" key="1">
    <citation type="submission" date="2019-11" db="EMBL/GenBank/DDBJ databases">
        <title>Comparative genomics of hydrocarbon-degrading Desulfosarcina strains.</title>
        <authorList>
            <person name="Watanabe M."/>
            <person name="Kojima H."/>
            <person name="Fukui M."/>
        </authorList>
    </citation>
    <scope>NUCLEOTIDE SEQUENCE [LARGE SCALE GENOMIC DNA]</scope>
    <source>
        <strain evidence="4 5">PL12</strain>
    </source>
</reference>
<dbReference type="GO" id="GO:0000160">
    <property type="term" value="P:phosphorelay signal transduction system"/>
    <property type="evidence" value="ECO:0007669"/>
    <property type="project" value="InterPro"/>
</dbReference>
<dbReference type="Pfam" id="PF00072">
    <property type="entry name" value="Response_reg"/>
    <property type="match status" value="1"/>
</dbReference>
<dbReference type="InterPro" id="IPR050595">
    <property type="entry name" value="Bact_response_regulator"/>
</dbReference>
<organism evidence="4 5">
    <name type="scientific">Desulfosarcina alkanivorans</name>
    <dbReference type="NCBI Taxonomy" id="571177"/>
    <lineage>
        <taxon>Bacteria</taxon>
        <taxon>Pseudomonadati</taxon>
        <taxon>Thermodesulfobacteriota</taxon>
        <taxon>Desulfobacteria</taxon>
        <taxon>Desulfobacterales</taxon>
        <taxon>Desulfosarcinaceae</taxon>
        <taxon>Desulfosarcina</taxon>
    </lineage>
</organism>
<dbReference type="KEGG" id="dalk:DSCA_12550"/>
<proteinExistence type="predicted"/>
<gene>
    <name evidence="4" type="ORF">DSCA_12550</name>
</gene>
<evidence type="ECO:0000313" key="5">
    <source>
        <dbReference type="Proteomes" id="UP000427906"/>
    </source>
</evidence>
<keyword evidence="1 2" id="KW-0597">Phosphoprotein</keyword>
<dbReference type="Gene3D" id="3.40.50.2300">
    <property type="match status" value="1"/>
</dbReference>
<dbReference type="SUPFAM" id="SSF52172">
    <property type="entry name" value="CheY-like"/>
    <property type="match status" value="1"/>
</dbReference>
<evidence type="ECO:0000256" key="2">
    <source>
        <dbReference type="PROSITE-ProRule" id="PRU00169"/>
    </source>
</evidence>
<dbReference type="CDD" id="cd00156">
    <property type="entry name" value="REC"/>
    <property type="match status" value="1"/>
</dbReference>
<keyword evidence="5" id="KW-1185">Reference proteome</keyword>
<sequence>MKKPYKLLIIDDAEEILTALTNFFTQKKYHVTSAANGLEGLKHIEAEDADFDLIITDLVLPNISGVAIISIVKKRFPDTPVIAITGWGEHPESLAKEAHADYVLEKPFKLPELEQLVKKLMNQ</sequence>
<dbReference type="InterPro" id="IPR011006">
    <property type="entry name" value="CheY-like_superfamily"/>
</dbReference>
<dbReference type="InterPro" id="IPR001789">
    <property type="entry name" value="Sig_transdc_resp-reg_receiver"/>
</dbReference>
<dbReference type="PANTHER" id="PTHR44591:SF3">
    <property type="entry name" value="RESPONSE REGULATORY DOMAIN-CONTAINING PROTEIN"/>
    <property type="match status" value="1"/>
</dbReference>
<evidence type="ECO:0000313" key="4">
    <source>
        <dbReference type="EMBL" id="BBO67325.1"/>
    </source>
</evidence>
<dbReference type="PROSITE" id="PS50110">
    <property type="entry name" value="RESPONSE_REGULATORY"/>
    <property type="match status" value="1"/>
</dbReference>
<dbReference type="AlphaFoldDB" id="A0A5K7YFR6"/>
<evidence type="ECO:0000259" key="3">
    <source>
        <dbReference type="PROSITE" id="PS50110"/>
    </source>
</evidence>
<accession>A0A5K7YFR6</accession>
<name>A0A5K7YFR6_9BACT</name>